<evidence type="ECO:0000256" key="1">
    <source>
        <dbReference type="SAM" id="MobiDB-lite"/>
    </source>
</evidence>
<dbReference type="RefSeq" id="WP_154075714.1">
    <property type="nucleotide sequence ID" value="NZ_CP045929.1"/>
</dbReference>
<protein>
    <submittedName>
        <fullName evidence="3">Uncharacterized protein</fullName>
    </submittedName>
</protein>
<keyword evidence="2" id="KW-0472">Membrane</keyword>
<reference evidence="4" key="1">
    <citation type="submission" date="2019-11" db="EMBL/GenBank/DDBJ databases">
        <title>The complete genome sequence of Saccharopolyspora sp. E2A.</title>
        <authorList>
            <person name="Zhang G."/>
        </authorList>
    </citation>
    <scope>NUCLEOTIDE SEQUENCE [LARGE SCALE GENOMIC DNA]</scope>
    <source>
        <strain evidence="4">E2A</strain>
    </source>
</reference>
<feature type="transmembrane region" description="Helical" evidence="2">
    <location>
        <begin position="13"/>
        <end position="33"/>
    </location>
</feature>
<feature type="compositionally biased region" description="Basic and acidic residues" evidence="1">
    <location>
        <begin position="126"/>
        <end position="155"/>
    </location>
</feature>
<keyword evidence="2" id="KW-1133">Transmembrane helix</keyword>
<sequence>MTLAQSSTVGYDLLILSFVGGFAVATLIFWPLLHRAHQNRTRSAAASGRHHLRKPVRSGSTAVAKLGGADGETSADAAPAGAPDSATAPATATAASTDSSLADAGASASEASPESVDVPRQPTSSDRFREHHAAQFEHTRSRIARLRDELSENAH</sequence>
<dbReference type="AlphaFoldDB" id="A0A5Q3Q471"/>
<dbReference type="Proteomes" id="UP000371041">
    <property type="component" value="Chromosome"/>
</dbReference>
<gene>
    <name evidence="3" type="ORF">GIY23_05805</name>
</gene>
<evidence type="ECO:0000256" key="2">
    <source>
        <dbReference type="SAM" id="Phobius"/>
    </source>
</evidence>
<organism evidence="3 4">
    <name type="scientific">Allosaccharopolyspora coralli</name>
    <dbReference type="NCBI Taxonomy" id="2665642"/>
    <lineage>
        <taxon>Bacteria</taxon>
        <taxon>Bacillati</taxon>
        <taxon>Actinomycetota</taxon>
        <taxon>Actinomycetes</taxon>
        <taxon>Pseudonocardiales</taxon>
        <taxon>Pseudonocardiaceae</taxon>
        <taxon>Allosaccharopolyspora</taxon>
    </lineage>
</organism>
<keyword evidence="4" id="KW-1185">Reference proteome</keyword>
<feature type="compositionally biased region" description="Low complexity" evidence="1">
    <location>
        <begin position="71"/>
        <end position="115"/>
    </location>
</feature>
<evidence type="ECO:0000313" key="4">
    <source>
        <dbReference type="Proteomes" id="UP000371041"/>
    </source>
</evidence>
<proteinExistence type="predicted"/>
<name>A0A5Q3Q471_9PSEU</name>
<dbReference type="KEGG" id="sace:GIY23_05805"/>
<accession>A0A5Q3Q471</accession>
<dbReference type="EMBL" id="CP045929">
    <property type="protein sequence ID" value="QGK69113.1"/>
    <property type="molecule type" value="Genomic_DNA"/>
</dbReference>
<evidence type="ECO:0000313" key="3">
    <source>
        <dbReference type="EMBL" id="QGK69113.1"/>
    </source>
</evidence>
<feature type="region of interest" description="Disordered" evidence="1">
    <location>
        <begin position="44"/>
        <end position="155"/>
    </location>
</feature>
<keyword evidence="2" id="KW-0812">Transmembrane</keyword>